<organism evidence="2">
    <name type="scientific">bioreactor metagenome</name>
    <dbReference type="NCBI Taxonomy" id="1076179"/>
    <lineage>
        <taxon>unclassified sequences</taxon>
        <taxon>metagenomes</taxon>
        <taxon>ecological metagenomes</taxon>
    </lineage>
</organism>
<sequence length="68" mass="7455">MITLELKSNIKCNGCIAAVKPGLDAIEGLAHWAVDLSDPDRKLTAEINSEEVKETLIKTLEKAGYKAW</sequence>
<name>A0A644V5P7_9ZZZZ</name>
<reference evidence="2" key="1">
    <citation type="submission" date="2019-08" db="EMBL/GenBank/DDBJ databases">
        <authorList>
            <person name="Kucharzyk K."/>
            <person name="Murdoch R.W."/>
            <person name="Higgins S."/>
            <person name="Loffler F."/>
        </authorList>
    </citation>
    <scope>NUCLEOTIDE SEQUENCE</scope>
</reference>
<accession>A0A644V5P7</accession>
<evidence type="ECO:0000259" key="1">
    <source>
        <dbReference type="PROSITE" id="PS50846"/>
    </source>
</evidence>
<dbReference type="EMBL" id="VSSQ01000225">
    <property type="protein sequence ID" value="MPL86659.1"/>
    <property type="molecule type" value="Genomic_DNA"/>
</dbReference>
<proteinExistence type="predicted"/>
<dbReference type="CDD" id="cd00371">
    <property type="entry name" value="HMA"/>
    <property type="match status" value="1"/>
</dbReference>
<protein>
    <recommendedName>
        <fullName evidence="1">HMA domain-containing protein</fullName>
    </recommendedName>
</protein>
<dbReference type="AlphaFoldDB" id="A0A644V5P7"/>
<dbReference type="InterPro" id="IPR006121">
    <property type="entry name" value="HMA_dom"/>
</dbReference>
<dbReference type="PROSITE" id="PS50846">
    <property type="entry name" value="HMA_2"/>
    <property type="match status" value="1"/>
</dbReference>
<dbReference type="GO" id="GO:0046872">
    <property type="term" value="F:metal ion binding"/>
    <property type="evidence" value="ECO:0007669"/>
    <property type="project" value="InterPro"/>
</dbReference>
<dbReference type="Pfam" id="PF00403">
    <property type="entry name" value="HMA"/>
    <property type="match status" value="1"/>
</dbReference>
<dbReference type="Gene3D" id="3.30.70.100">
    <property type="match status" value="1"/>
</dbReference>
<feature type="domain" description="HMA" evidence="1">
    <location>
        <begin position="1"/>
        <end position="68"/>
    </location>
</feature>
<dbReference type="InterPro" id="IPR036163">
    <property type="entry name" value="HMA_dom_sf"/>
</dbReference>
<dbReference type="SUPFAM" id="SSF55008">
    <property type="entry name" value="HMA, heavy metal-associated domain"/>
    <property type="match status" value="1"/>
</dbReference>
<gene>
    <name evidence="2" type="ORF">SDC9_32643</name>
</gene>
<evidence type="ECO:0000313" key="2">
    <source>
        <dbReference type="EMBL" id="MPL86659.1"/>
    </source>
</evidence>
<comment type="caution">
    <text evidence="2">The sequence shown here is derived from an EMBL/GenBank/DDBJ whole genome shotgun (WGS) entry which is preliminary data.</text>
</comment>